<dbReference type="OrthoDB" id="9800864at2"/>
<dbReference type="InterPro" id="IPR016143">
    <property type="entry name" value="Citrate_synth-like_sm_a-sub"/>
</dbReference>
<dbReference type="PRINTS" id="PR00143">
    <property type="entry name" value="CITRTSNTHASE"/>
</dbReference>
<dbReference type="PANTHER" id="PTHR11739:SF4">
    <property type="entry name" value="CITRATE SYNTHASE, PEROXISOMAL"/>
    <property type="match status" value="1"/>
</dbReference>
<evidence type="ECO:0000256" key="2">
    <source>
        <dbReference type="ARBA" id="ARBA00010566"/>
    </source>
</evidence>
<evidence type="ECO:0000256" key="1">
    <source>
        <dbReference type="ARBA" id="ARBA00005163"/>
    </source>
</evidence>
<comment type="similarity">
    <text evidence="2 5">Belongs to the citrate synthase family.</text>
</comment>
<keyword evidence="3 5" id="KW-0808">Transferase</keyword>
<organism evidence="7 8">
    <name type="scientific">Lactococcus fujiensis JCM 16395</name>
    <dbReference type="NCBI Taxonomy" id="1291764"/>
    <lineage>
        <taxon>Bacteria</taxon>
        <taxon>Bacillati</taxon>
        <taxon>Bacillota</taxon>
        <taxon>Bacilli</taxon>
        <taxon>Lactobacillales</taxon>
        <taxon>Streptococcaceae</taxon>
        <taxon>Lactococcus</taxon>
    </lineage>
</organism>
<dbReference type="PANTHER" id="PTHR11739">
    <property type="entry name" value="CITRATE SYNTHASE"/>
    <property type="match status" value="1"/>
</dbReference>
<dbReference type="Pfam" id="PF00285">
    <property type="entry name" value="Citrate_synt"/>
    <property type="match status" value="1"/>
</dbReference>
<dbReference type="NCBIfam" id="NF010635">
    <property type="entry name" value="PRK14032.1"/>
    <property type="match status" value="1"/>
</dbReference>
<dbReference type="Gene3D" id="1.10.230.10">
    <property type="entry name" value="Cytochrome P450-Terp, domain 2"/>
    <property type="match status" value="1"/>
</dbReference>
<dbReference type="GO" id="GO:0006099">
    <property type="term" value="P:tricarboxylic acid cycle"/>
    <property type="evidence" value="ECO:0007669"/>
    <property type="project" value="UniProtKB-UniPathway"/>
</dbReference>
<comment type="pathway">
    <text evidence="1">Carbohydrate metabolism; tricarboxylic acid cycle.</text>
</comment>
<evidence type="ECO:0000313" key="7">
    <source>
        <dbReference type="EMBL" id="PCS01039.1"/>
    </source>
</evidence>
<dbReference type="PIRSF" id="PIRSF001369">
    <property type="entry name" value="Citrate_synth"/>
    <property type="match status" value="1"/>
</dbReference>
<evidence type="ECO:0000256" key="5">
    <source>
        <dbReference type="PIRNR" id="PIRNR001369"/>
    </source>
</evidence>
<dbReference type="InterPro" id="IPR002020">
    <property type="entry name" value="Citrate_synthase"/>
</dbReference>
<protein>
    <recommendedName>
        <fullName evidence="5">Citrate synthase</fullName>
    </recommendedName>
</protein>
<dbReference type="InterPro" id="IPR036969">
    <property type="entry name" value="Citrate_synthase_sf"/>
</dbReference>
<dbReference type="GO" id="GO:0005829">
    <property type="term" value="C:cytosol"/>
    <property type="evidence" value="ECO:0007669"/>
    <property type="project" value="TreeGrafter"/>
</dbReference>
<reference evidence="7 8" key="1">
    <citation type="submission" date="2014-12" db="EMBL/GenBank/DDBJ databases">
        <title>Draft genome sequences of 10 type strains of Lactococcus.</title>
        <authorList>
            <person name="Sun Z."/>
            <person name="Zhong Z."/>
            <person name="Liu W."/>
            <person name="Zhang W."/>
            <person name="Zhang H."/>
        </authorList>
    </citation>
    <scope>NUCLEOTIDE SEQUENCE [LARGE SCALE GENOMIC DNA]</scope>
    <source>
        <strain evidence="7 8">JCM 16395</strain>
    </source>
</reference>
<dbReference type="STRING" id="1291764.GCA_001311235_01014"/>
<evidence type="ECO:0000256" key="4">
    <source>
        <dbReference type="ARBA" id="ARBA00049288"/>
    </source>
</evidence>
<evidence type="ECO:0000256" key="3">
    <source>
        <dbReference type="ARBA" id="ARBA00022679"/>
    </source>
</evidence>
<gene>
    <name evidence="7" type="ORF">RT41_GL000829</name>
</gene>
<sequence>MDQRLKAYEEKVLSSSKIPIEYYEKYDVKKGLRDINGVGVLAGLTNISAVHATDKNGHQIPGVLEYRAFNVKDIVAQLREDNRFGFEEVTYLLLFGVLPNQKELKEFQALLSEKRELPVGFVRDVILSHPSEDVMNLMSQCILSLASYDENVSDISIANVLLQSIQLIANFPVIAIYSYQAHQHYNKHESLHIHYPSSDLTTAENILRLLRPDQKYSDTEAKVLDVALILHMEHGGGNNSTFTTHVVTSSGSDTYATIAAALSSLKGPKHGGANIKAAKMLENIKKNVSNPNDDEEISNYLKQILNKEAFDHKGLLYGIGHAIYTISDPRFEIFKTYVAELAAEKGRLEDLELYEKVEVLAPQVIVEERKTYKTISPNIDFYSGFVYEMLGIPQELYTPLFAIARIVGWSAHRTEELINMNKIIRPAYESVMDPKEYIDMKVRE</sequence>
<feature type="active site" evidence="6">
    <location>
        <position position="321"/>
    </location>
</feature>
<dbReference type="EMBL" id="JXJU01000002">
    <property type="protein sequence ID" value="PCS01039.1"/>
    <property type="molecule type" value="Genomic_DNA"/>
</dbReference>
<dbReference type="GO" id="GO:0036440">
    <property type="term" value="F:citrate synthase activity"/>
    <property type="evidence" value="ECO:0007669"/>
    <property type="project" value="UniProtKB-EC"/>
</dbReference>
<proteinExistence type="inferred from homology"/>
<evidence type="ECO:0000256" key="6">
    <source>
        <dbReference type="PIRSR" id="PIRSR001369-1"/>
    </source>
</evidence>
<dbReference type="GO" id="GO:0005975">
    <property type="term" value="P:carbohydrate metabolic process"/>
    <property type="evidence" value="ECO:0007669"/>
    <property type="project" value="TreeGrafter"/>
</dbReference>
<name>A0A2A5RNV4_9LACT</name>
<feature type="active site" evidence="6">
    <location>
        <position position="380"/>
    </location>
</feature>
<dbReference type="Proteomes" id="UP000218181">
    <property type="component" value="Unassembled WGS sequence"/>
</dbReference>
<dbReference type="Gene3D" id="1.10.580.10">
    <property type="entry name" value="Citrate Synthase, domain 1"/>
    <property type="match status" value="1"/>
</dbReference>
<evidence type="ECO:0000313" key="8">
    <source>
        <dbReference type="Proteomes" id="UP000218181"/>
    </source>
</evidence>
<dbReference type="SUPFAM" id="SSF48256">
    <property type="entry name" value="Citrate synthase"/>
    <property type="match status" value="1"/>
</dbReference>
<dbReference type="InterPro" id="IPR024176">
    <property type="entry name" value="Citrate_synthase_bac-typ"/>
</dbReference>
<comment type="caution">
    <text evidence="7">The sequence shown here is derived from an EMBL/GenBank/DDBJ whole genome shotgun (WGS) entry which is preliminary data.</text>
</comment>
<dbReference type="RefSeq" id="WP_096817272.1">
    <property type="nucleotide sequence ID" value="NZ_JXJU01000002.1"/>
</dbReference>
<comment type="catalytic activity">
    <reaction evidence="4">
        <text>oxaloacetate + acetyl-CoA + H2O = citrate + CoA + H(+)</text>
        <dbReference type="Rhea" id="RHEA:16845"/>
        <dbReference type="ChEBI" id="CHEBI:15377"/>
        <dbReference type="ChEBI" id="CHEBI:15378"/>
        <dbReference type="ChEBI" id="CHEBI:16452"/>
        <dbReference type="ChEBI" id="CHEBI:16947"/>
        <dbReference type="ChEBI" id="CHEBI:57287"/>
        <dbReference type="ChEBI" id="CHEBI:57288"/>
        <dbReference type="EC" id="2.3.3.16"/>
    </reaction>
</comment>
<dbReference type="UniPathway" id="UPA00223"/>
<dbReference type="AlphaFoldDB" id="A0A2A5RNV4"/>
<accession>A0A2A5RNV4</accession>
<keyword evidence="8" id="KW-1185">Reference proteome</keyword>
<dbReference type="InterPro" id="IPR016142">
    <property type="entry name" value="Citrate_synth-like_lrg_a-sub"/>
</dbReference>